<organism evidence="1 2">
    <name type="scientific">Paraburkholderia bannensis</name>
    <dbReference type="NCBI Taxonomy" id="765414"/>
    <lineage>
        <taxon>Bacteria</taxon>
        <taxon>Pseudomonadati</taxon>
        <taxon>Pseudomonadota</taxon>
        <taxon>Betaproteobacteria</taxon>
        <taxon>Burkholderiales</taxon>
        <taxon>Burkholderiaceae</taxon>
        <taxon>Paraburkholderia</taxon>
    </lineage>
</organism>
<dbReference type="Proteomes" id="UP000571554">
    <property type="component" value="Unassembled WGS sequence"/>
</dbReference>
<protein>
    <submittedName>
        <fullName evidence="1">Uncharacterized protein</fullName>
    </submittedName>
</protein>
<sequence length="65" mass="7328">MPPDDVMKIFEQVNREGRAAIDLNHACTDFAEWLAGAWDSFGERDIALLGVVGAALWRDGYARRY</sequence>
<proteinExistence type="predicted"/>
<dbReference type="EMBL" id="JACHBW010000050">
    <property type="protein sequence ID" value="MBB6107210.1"/>
    <property type="molecule type" value="Genomic_DNA"/>
</dbReference>
<evidence type="ECO:0000313" key="2">
    <source>
        <dbReference type="Proteomes" id="UP000571554"/>
    </source>
</evidence>
<evidence type="ECO:0000313" key="1">
    <source>
        <dbReference type="EMBL" id="MBB6107210.1"/>
    </source>
</evidence>
<comment type="caution">
    <text evidence="1">The sequence shown here is derived from an EMBL/GenBank/DDBJ whole genome shotgun (WGS) entry which is preliminary data.</text>
</comment>
<accession>A0A7W9U765</accession>
<keyword evidence="2" id="KW-1185">Reference proteome</keyword>
<reference evidence="1 2" key="1">
    <citation type="submission" date="2020-08" db="EMBL/GenBank/DDBJ databases">
        <title>Above-ground endophytic microbial communities from plants in different locations in the United States.</title>
        <authorList>
            <person name="Frank C."/>
        </authorList>
    </citation>
    <scope>NUCLEOTIDE SEQUENCE [LARGE SCALE GENOMIC DNA]</scope>
    <source>
        <strain evidence="1 2">WP4_2_2</strain>
    </source>
</reference>
<gene>
    <name evidence="1" type="ORF">F4827_007092</name>
</gene>
<name>A0A7W9U765_9BURK</name>
<dbReference type="AlphaFoldDB" id="A0A7W9U765"/>